<comment type="catalytic activity">
    <reaction evidence="2">
        <text>(E)-4-coumarate + ATP + CoA = (E)-4-coumaroyl-CoA + AMP + diphosphate</text>
        <dbReference type="Rhea" id="RHEA:19641"/>
        <dbReference type="ChEBI" id="CHEBI:12876"/>
        <dbReference type="ChEBI" id="CHEBI:30616"/>
        <dbReference type="ChEBI" id="CHEBI:33019"/>
        <dbReference type="ChEBI" id="CHEBI:57287"/>
        <dbReference type="ChEBI" id="CHEBI:85008"/>
        <dbReference type="ChEBI" id="CHEBI:456215"/>
        <dbReference type="EC" id="6.2.1.12"/>
    </reaction>
    <physiologicalReaction direction="left-to-right" evidence="2">
        <dbReference type="Rhea" id="RHEA:19642"/>
    </physiologicalReaction>
</comment>
<reference evidence="4" key="1">
    <citation type="submission" date="2015-07" db="EMBL/GenBank/DDBJ databases">
        <title>Transcriptome Assembly of Anthurium amnicola.</title>
        <authorList>
            <person name="Suzuki J."/>
        </authorList>
    </citation>
    <scope>NUCLEOTIDE SEQUENCE</scope>
</reference>
<dbReference type="PANTHER" id="PTHR43201:SF32">
    <property type="entry name" value="2-SUCCINYLBENZOATE--COA LIGASE, CHLOROPLASTIC_PEROXISOMAL"/>
    <property type="match status" value="1"/>
</dbReference>
<name>A0A1D1YDS6_9ARAE</name>
<dbReference type="GO" id="GO:0106290">
    <property type="term" value="F:trans-cinnamate-CoA ligase activity"/>
    <property type="evidence" value="ECO:0007669"/>
    <property type="project" value="UniProtKB-ARBA"/>
</dbReference>
<proteinExistence type="predicted"/>
<dbReference type="PANTHER" id="PTHR43201">
    <property type="entry name" value="ACYL-COA SYNTHETASE"/>
    <property type="match status" value="1"/>
</dbReference>
<dbReference type="EC" id="6.2.1.12" evidence="1"/>
<dbReference type="GO" id="GO:0006631">
    <property type="term" value="P:fatty acid metabolic process"/>
    <property type="evidence" value="ECO:0007669"/>
    <property type="project" value="TreeGrafter"/>
</dbReference>
<keyword evidence="4" id="KW-0436">Ligase</keyword>
<dbReference type="PROSITE" id="PS00455">
    <property type="entry name" value="AMP_BINDING"/>
    <property type="match status" value="1"/>
</dbReference>
<protein>
    <recommendedName>
        <fullName evidence="1">4-coumarate--CoA ligase</fullName>
        <ecNumber evidence="1">6.2.1.12</ecNumber>
    </recommendedName>
</protein>
<accession>A0A1D1YDS6</accession>
<organism evidence="4">
    <name type="scientific">Anthurium amnicola</name>
    <dbReference type="NCBI Taxonomy" id="1678845"/>
    <lineage>
        <taxon>Eukaryota</taxon>
        <taxon>Viridiplantae</taxon>
        <taxon>Streptophyta</taxon>
        <taxon>Embryophyta</taxon>
        <taxon>Tracheophyta</taxon>
        <taxon>Spermatophyta</taxon>
        <taxon>Magnoliopsida</taxon>
        <taxon>Liliopsida</taxon>
        <taxon>Araceae</taxon>
        <taxon>Pothoideae</taxon>
        <taxon>Potheae</taxon>
        <taxon>Anthurium</taxon>
    </lineage>
</organism>
<dbReference type="InterPro" id="IPR000873">
    <property type="entry name" value="AMP-dep_synth/lig_dom"/>
</dbReference>
<dbReference type="InterPro" id="IPR042099">
    <property type="entry name" value="ANL_N_sf"/>
</dbReference>
<evidence type="ECO:0000256" key="2">
    <source>
        <dbReference type="ARBA" id="ARBA00034252"/>
    </source>
</evidence>
<dbReference type="Pfam" id="PF00501">
    <property type="entry name" value="AMP-binding"/>
    <property type="match status" value="1"/>
</dbReference>
<evidence type="ECO:0000256" key="1">
    <source>
        <dbReference type="ARBA" id="ARBA00012959"/>
    </source>
</evidence>
<gene>
    <name evidence="4" type="primary">AAE14_1</name>
    <name evidence="4" type="ORF">g.74542</name>
</gene>
<sequence length="455" mass="48762">MSCCKGHICQCLSRIFRREAAVTVSRGHGTRTGRQLVEGVLGLALGLLWLGIQRGDVVAIAALNSEWYVEWLLAVAFVGGIAAPLNYRWSVEEARSAVELVNPVMLVVDESCRGWVPELQGGSALPSLKYHVLMGEFPCCFSGNGSVTDECGIKMPVEDPAFDHIWAPEDIALICFTSGTTGRPKGVAISHMALIIQSSAKIATVGYSEDDVYLHTAPLCHIGGISSCITVLLVGGCHVFIPRFDAKIATRAIEQHQVTSLITVPAMVADLASFLGKENRWIGGESVKKVLNGGGGLSHDLTGAAMKIFPHAKLISAYGMTETCSSLTFMVLHDPASRVTGIQPQKMNRTISDSTVQLGSVCVGKPPPHVELCVSGNGNKDGPLVGNILTRGPHVMVRYWNGVTEGASVQRLNGWLDSGDIGWLDGNGELWLVGRTKDRLKSGGENVYPEEVYIS</sequence>
<dbReference type="CDD" id="cd04433">
    <property type="entry name" value="AFD_class_I"/>
    <property type="match status" value="1"/>
</dbReference>
<feature type="domain" description="AMP-dependent synthetase/ligase" evidence="3">
    <location>
        <begin position="24"/>
        <end position="400"/>
    </location>
</feature>
<dbReference type="InterPro" id="IPR020845">
    <property type="entry name" value="AMP-binding_CS"/>
</dbReference>
<dbReference type="AlphaFoldDB" id="A0A1D1YDS6"/>
<evidence type="ECO:0000313" key="4">
    <source>
        <dbReference type="EMBL" id="JAT52773.1"/>
    </source>
</evidence>
<dbReference type="GO" id="GO:0016207">
    <property type="term" value="F:4-coumarate-CoA ligase activity"/>
    <property type="evidence" value="ECO:0007669"/>
    <property type="project" value="UniProtKB-EC"/>
</dbReference>
<dbReference type="SUPFAM" id="SSF56801">
    <property type="entry name" value="Acetyl-CoA synthetase-like"/>
    <property type="match status" value="1"/>
</dbReference>
<evidence type="ECO:0000259" key="3">
    <source>
        <dbReference type="Pfam" id="PF00501"/>
    </source>
</evidence>
<dbReference type="GO" id="GO:0009698">
    <property type="term" value="P:phenylpropanoid metabolic process"/>
    <property type="evidence" value="ECO:0007669"/>
    <property type="project" value="UniProtKB-ARBA"/>
</dbReference>
<dbReference type="Gene3D" id="3.40.50.12780">
    <property type="entry name" value="N-terminal domain of ligase-like"/>
    <property type="match status" value="1"/>
</dbReference>
<dbReference type="GO" id="GO:0031956">
    <property type="term" value="F:medium-chain fatty acid-CoA ligase activity"/>
    <property type="evidence" value="ECO:0007669"/>
    <property type="project" value="TreeGrafter"/>
</dbReference>
<dbReference type="EMBL" id="GDJX01015163">
    <property type="protein sequence ID" value="JAT52773.1"/>
    <property type="molecule type" value="Transcribed_RNA"/>
</dbReference>